<comment type="caution">
    <text evidence="1">The sequence shown here is derived from an EMBL/GenBank/DDBJ whole genome shotgun (WGS) entry which is preliminary data.</text>
</comment>
<dbReference type="SUPFAM" id="SSF50969">
    <property type="entry name" value="YVTN repeat-like/Quinoprotein amine dehydrogenase"/>
    <property type="match status" value="1"/>
</dbReference>
<dbReference type="EMBL" id="JAQNDN010000001">
    <property type="protein sequence ID" value="MDC0667001.1"/>
    <property type="molecule type" value="Genomic_DNA"/>
</dbReference>
<protein>
    <recommendedName>
        <fullName evidence="3">DNA-directed RNA polymerase</fullName>
    </recommendedName>
</protein>
<dbReference type="RefSeq" id="WP_271994805.1">
    <property type="nucleotide sequence ID" value="NZ_JAQNDN010000001.1"/>
</dbReference>
<sequence>MPAPPDLRALLDAFFRPGPRVRPVELLRAAAELRARSSGALTDAAMLDFGRPIDGGPWCPRLFGPIEPLRCRCGRLVGPERRGETCERCHVLCTDEPLREQRVAHIEAPFGLVHPMLAARIGALLGLSLSQVFAVADGEIVILGDGRLVLHEDVDPDDEQVSFETGPRALRRRLADVVDPELTAAGLSAEALVLTSVPVPPPGDRPLYHEEWPDEDRWFRALWSQRVGSDNRALQGLVARALRATRMLELDAPALLLDRDCIAAQLAFEAALDLLARPQDAPERAPGPLDGWLPAPVHGDDEDHVPGTLYPFRLAGAPAVSDAYERQIYHRAPHRPDVPRACVLAEGDRALVQLGYAMLLVHWPTGHVLRTIPGTEARLLGAAGGWALFGDKFGRQLDLADPTVLRGLYALDLNSGTWLEGPYPEDLPAIFVEKDQPEDAWLTDWRGQRGATGAEDGSGDRANEWARSPDHRYIWMSSAPDDGAILDTERGVAVLMISHMREPAGSDVSTLALTGPEPDEDAEIDDQVGPAIAIARPGGEWRILLPGGKLRRDGRIALRFTEAAVECAAFDPTGERLLLVNRDALHVVDVAGHELLARLDLRPLAPALALPEALAPELADLVLARWGTLAAALAQPDETLLELGLDAEQLAALRAERPPALPDMLSKT</sequence>
<dbReference type="InterPro" id="IPR011044">
    <property type="entry name" value="Quino_amine_DH_bsu"/>
</dbReference>
<gene>
    <name evidence="1" type="ORF">POL58_04600</name>
</gene>
<keyword evidence="2" id="KW-1185">Reference proteome</keyword>
<organism evidence="1 2">
    <name type="scientific">Nannocystis radixulma</name>
    <dbReference type="NCBI Taxonomy" id="2995305"/>
    <lineage>
        <taxon>Bacteria</taxon>
        <taxon>Pseudomonadati</taxon>
        <taxon>Myxococcota</taxon>
        <taxon>Polyangia</taxon>
        <taxon>Nannocystales</taxon>
        <taxon>Nannocystaceae</taxon>
        <taxon>Nannocystis</taxon>
    </lineage>
</organism>
<evidence type="ECO:0000313" key="2">
    <source>
        <dbReference type="Proteomes" id="UP001217838"/>
    </source>
</evidence>
<accession>A0ABT5AYT2</accession>
<proteinExistence type="predicted"/>
<reference evidence="1 2" key="1">
    <citation type="submission" date="2022-11" db="EMBL/GenBank/DDBJ databases">
        <title>Minimal conservation of predation-associated metabolite biosynthetic gene clusters underscores biosynthetic potential of Myxococcota including descriptions for ten novel species: Archangium lansinium sp. nov., Myxococcus landrumus sp. nov., Nannocystis bai.</title>
        <authorList>
            <person name="Ahearne A."/>
            <person name="Stevens C."/>
            <person name="Dowd S."/>
        </authorList>
    </citation>
    <scope>NUCLEOTIDE SEQUENCE [LARGE SCALE GENOMIC DNA]</scope>
    <source>
        <strain evidence="1 2">NCELM</strain>
    </source>
</reference>
<dbReference type="Proteomes" id="UP001217838">
    <property type="component" value="Unassembled WGS sequence"/>
</dbReference>
<dbReference type="SUPFAM" id="SSF64484">
    <property type="entry name" value="beta and beta-prime subunits of DNA dependent RNA-polymerase"/>
    <property type="match status" value="1"/>
</dbReference>
<evidence type="ECO:0000313" key="1">
    <source>
        <dbReference type="EMBL" id="MDC0667001.1"/>
    </source>
</evidence>
<name>A0ABT5AYT2_9BACT</name>
<evidence type="ECO:0008006" key="3">
    <source>
        <dbReference type="Google" id="ProtNLM"/>
    </source>
</evidence>